<sequence length="247" mass="28541">MDFSVPPQIYYPFPEHSRAHLLNLPLELRHQIILYVLIASAHDFPLPYEYGIPRKRPLLCVFSPSILASLQECHQHPTPGLFWGSERMTQLMRVNKLLYDEVFEILYTQCSLYTGLSHLGLDEALLQMEKRNATAVQQIRHFHWRFAVMLSSTRLSEESIRNADTDLKTQARHMITGLPSLRSVTVQIYFIGYSIAPPPLRVLAVEDIMSVLHALKSKEIDLFGECNRADQREVIEECQKRLANKIK</sequence>
<gene>
    <name evidence="1" type="ORF">LOY88_006325</name>
</gene>
<protein>
    <submittedName>
        <fullName evidence="1">Uncharacterized protein</fullName>
    </submittedName>
</protein>
<reference evidence="1" key="1">
    <citation type="journal article" date="2022" name="bioRxiv">
        <title>Population genetic analysis of Ophidiomyces ophidiicola, the causative agent of snake fungal disease, indicates recent introductions to the USA.</title>
        <authorList>
            <person name="Ladner J.T."/>
            <person name="Palmer J.M."/>
            <person name="Ettinger C.L."/>
            <person name="Stajich J.E."/>
            <person name="Farrell T.M."/>
            <person name="Glorioso B.M."/>
            <person name="Lawson B."/>
            <person name="Price S.J."/>
            <person name="Stengle A.G."/>
            <person name="Grear D.A."/>
            <person name="Lorch J.M."/>
        </authorList>
    </citation>
    <scope>NUCLEOTIDE SEQUENCE</scope>
    <source>
        <strain evidence="1">NWHC 24266-5</strain>
    </source>
</reference>
<organism evidence="1">
    <name type="scientific">Ophidiomyces ophidiicola</name>
    <dbReference type="NCBI Taxonomy" id="1387563"/>
    <lineage>
        <taxon>Eukaryota</taxon>
        <taxon>Fungi</taxon>
        <taxon>Dikarya</taxon>
        <taxon>Ascomycota</taxon>
        <taxon>Pezizomycotina</taxon>
        <taxon>Eurotiomycetes</taxon>
        <taxon>Eurotiomycetidae</taxon>
        <taxon>Onygenales</taxon>
        <taxon>Onygenaceae</taxon>
        <taxon>Ophidiomyces</taxon>
    </lineage>
</organism>
<evidence type="ECO:0000313" key="1">
    <source>
        <dbReference type="EMBL" id="KAI2382093.1"/>
    </source>
</evidence>
<proteinExistence type="predicted"/>
<comment type="caution">
    <text evidence="1">The sequence shown here is derived from an EMBL/GenBank/DDBJ whole genome shotgun (WGS) entry which is preliminary data.</text>
</comment>
<name>A0ACB8UNE7_9EURO</name>
<accession>A0ACB8UNE7</accession>
<dbReference type="EMBL" id="JALBCA010000145">
    <property type="protein sequence ID" value="KAI2382093.1"/>
    <property type="molecule type" value="Genomic_DNA"/>
</dbReference>